<evidence type="ECO:0000256" key="3">
    <source>
        <dbReference type="ARBA" id="ARBA00022723"/>
    </source>
</evidence>
<feature type="compositionally biased region" description="Gly residues" evidence="13">
    <location>
        <begin position="1246"/>
        <end position="1256"/>
    </location>
</feature>
<feature type="compositionally biased region" description="Acidic residues" evidence="13">
    <location>
        <begin position="763"/>
        <end position="784"/>
    </location>
</feature>
<feature type="domain" description="C2H2-type" evidence="14">
    <location>
        <begin position="1192"/>
        <end position="1212"/>
    </location>
</feature>
<keyword evidence="5 11" id="KW-0863">Zinc-finger</keyword>
<evidence type="ECO:0000256" key="11">
    <source>
        <dbReference type="PROSITE-ProRule" id="PRU00042"/>
    </source>
</evidence>
<keyword evidence="4" id="KW-0677">Repeat</keyword>
<gene>
    <name evidence="16" type="primary">LOC109875199</name>
</gene>
<dbReference type="Ensembl" id="ENSOKIT00005093695.1">
    <property type="protein sequence ID" value="ENSOKIP00005087623.1"/>
    <property type="gene ID" value="ENSOKIG00005038254.1"/>
</dbReference>
<evidence type="ECO:0000256" key="9">
    <source>
        <dbReference type="ARBA" id="ARBA00023163"/>
    </source>
</evidence>
<evidence type="ECO:0000256" key="8">
    <source>
        <dbReference type="ARBA" id="ARBA00023125"/>
    </source>
</evidence>
<feature type="region of interest" description="Disordered" evidence="13">
    <location>
        <begin position="1233"/>
        <end position="1256"/>
    </location>
</feature>
<feature type="region of interest" description="Disordered" evidence="13">
    <location>
        <begin position="706"/>
        <end position="731"/>
    </location>
</feature>
<evidence type="ECO:0000256" key="2">
    <source>
        <dbReference type="ARBA" id="ARBA00006991"/>
    </source>
</evidence>
<feature type="region of interest" description="Disordered" evidence="13">
    <location>
        <begin position="586"/>
        <end position="617"/>
    </location>
</feature>
<accession>A0A8C7JL93</accession>
<sequence length="1256" mass="142233">MVGWCAVPGCNTQEDEDILYHCLPANDVQRCRRWLAAIQKDVNLPMERHKYFLVCEHHFRPEEYEKDLMAETMGAKHKKKLKSTAIPTIFPWNDYIWKRIQPHRKHLNAAGSEMFLSAVGRLGAKPKCEPGTTTTGAASQMSTSVVQQPAVVPVAFSTQTVKSAVGRLGAKPKCEPGTTTTGAASQMSTSVVQQPAVVPVAFSTQTVKSAVGRLGAKPKCEPGTTTTGAASQMSTSVVQQPAVVPVAFSTQTVKSAVGRLGAKPKCEPGTTTTGAASQMSTSVVQQPAVVPVAFSTQTVKSAVGRLARWQTTTLSGSQRYQTYKEAKVSLRVGLSLRTRVLTGPWETVADNLARGRFKAIPKNLMAIPGLGHAMLEEVLKLVTKECVTLVSMRFNSVLRQTSPLSIKTFNWTTVTDEWRNSAPTFFQFLSTSSATAGLNPNTTKSAKSSMVAMAGALLLRARSKNMCAAMYRTSMLLRQRRTRTRCQNKLAKMGVCASSHSSLTKRRDITLSYDEDLAACHTQTAVEDQPISLLTSPAHSMMSPLPLEDGDPGWSGESVAETTVVLPGSDDEDAAALTDEEFWQFSREQDEDDDDDDDEKENKTAYKKSVQRKQGKRLSAKKFFKVQRKNKAVQTRPHGTRVDVSPESGDLCVNRDCLLQLFRLCRRCGFECKVSLQGQQRSFSVIQMCPICSHTRKWMSQPFVAEETSGERETELLDGEEPCKDRDQDDSCSLTMEITEEMCDYDEEVCPRRKRGKQRSDETEWEPSDEEDIVMDSDSSEDLETAGSSGLTEKANVDNSQSGIEKEERLVEWCTDCEAEPVLACTTQCHKKLYACGVCVSEVQQAVGFDQFYMQFEDLASFKEHVRREHNTKPHRFLCTDCAKRHIKKDNLCVYKIKKLRCRDCGKRGLSEQGLWSHRRLHQKGRVYPCKFCLKPFRTKQDKFTHEENHRHPYQCSECSERFKNIRLRNRHLQSHRGPTTAVHSGQKPHKCQLCRRSYSQPSHLKSHMRLHTGEKPFKCHQCEKFFNYSVSMKNHIQLYHGPQEQESRGTNCGAAQEKEEERERKRHFKEDNLCAYKIKKLCCLDCGKRCLSEQGLKCHRHLHQKGSVYPCKFCLVPFRTKEDKLIHEENHRHPYQCSECSEIFKNINLRDRHLQSHRGPKRYICDICDKHFFQFKHLQKHTVVHSWQRPHTCQLCQRSFTEKKHLRAHMRSTCQQCEKCFNRIVHLKIHIQRHHGTGSQKQGERVGGGESGTKL</sequence>
<feature type="domain" description="THAP-type" evidence="15">
    <location>
        <begin position="1"/>
        <end position="90"/>
    </location>
</feature>
<dbReference type="SMART" id="SM00980">
    <property type="entry name" value="THAP"/>
    <property type="match status" value="1"/>
</dbReference>
<feature type="compositionally biased region" description="Basic and acidic residues" evidence="13">
    <location>
        <begin position="709"/>
        <end position="729"/>
    </location>
</feature>
<name>A0A8C7JL93_ONCKI</name>
<proteinExistence type="inferred from homology"/>
<protein>
    <submittedName>
        <fullName evidence="16">Uncharacterized LOC109875199</fullName>
    </submittedName>
</protein>
<evidence type="ECO:0000259" key="14">
    <source>
        <dbReference type="PROSITE" id="PS50157"/>
    </source>
</evidence>
<evidence type="ECO:0000256" key="4">
    <source>
        <dbReference type="ARBA" id="ARBA00022737"/>
    </source>
</evidence>
<dbReference type="RefSeq" id="XP_031666108.1">
    <property type="nucleotide sequence ID" value="XM_031810248.1"/>
</dbReference>
<keyword evidence="10" id="KW-0539">Nucleus</keyword>
<evidence type="ECO:0000256" key="7">
    <source>
        <dbReference type="ARBA" id="ARBA00023015"/>
    </source>
</evidence>
<dbReference type="GO" id="GO:0000981">
    <property type="term" value="F:DNA-binding transcription factor activity, RNA polymerase II-specific"/>
    <property type="evidence" value="ECO:0007669"/>
    <property type="project" value="TreeGrafter"/>
</dbReference>
<reference evidence="16" key="1">
    <citation type="submission" date="2025-08" db="UniProtKB">
        <authorList>
            <consortium name="Ensembl"/>
        </authorList>
    </citation>
    <scope>IDENTIFICATION</scope>
</reference>
<dbReference type="GeneTree" id="ENSGT00940000164807"/>
<dbReference type="GO" id="GO:0003677">
    <property type="term" value="F:DNA binding"/>
    <property type="evidence" value="ECO:0007669"/>
    <property type="project" value="UniProtKB-UniRule"/>
</dbReference>
<feature type="region of interest" description="Disordered" evidence="13">
    <location>
        <begin position="756"/>
        <end position="803"/>
    </location>
</feature>
<dbReference type="SMART" id="SM00355">
    <property type="entry name" value="ZnF_C2H2"/>
    <property type="match status" value="12"/>
</dbReference>
<dbReference type="FunFam" id="3.30.160.60:FF:001480">
    <property type="entry name" value="Si:cabz01071911.3"/>
    <property type="match status" value="1"/>
</dbReference>
<dbReference type="Pfam" id="PF00096">
    <property type="entry name" value="zf-C2H2"/>
    <property type="match status" value="2"/>
</dbReference>
<evidence type="ECO:0000256" key="1">
    <source>
        <dbReference type="ARBA" id="ARBA00004123"/>
    </source>
</evidence>
<keyword evidence="17" id="KW-1185">Reference proteome</keyword>
<dbReference type="GO" id="GO:0005634">
    <property type="term" value="C:nucleus"/>
    <property type="evidence" value="ECO:0007669"/>
    <property type="project" value="UniProtKB-SubCell"/>
</dbReference>
<comment type="subcellular location">
    <subcellularLocation>
        <location evidence="1">Nucleus</location>
    </subcellularLocation>
</comment>
<dbReference type="PANTHER" id="PTHR24394">
    <property type="entry name" value="ZINC FINGER PROTEIN"/>
    <property type="match status" value="1"/>
</dbReference>
<dbReference type="SUPFAM" id="SSF57716">
    <property type="entry name" value="Glucocorticoid receptor-like (DNA-binding domain)"/>
    <property type="match status" value="1"/>
</dbReference>
<dbReference type="InterPro" id="IPR013087">
    <property type="entry name" value="Znf_C2H2_type"/>
</dbReference>
<keyword evidence="7" id="KW-0805">Transcription regulation</keyword>
<dbReference type="GO" id="GO:0008270">
    <property type="term" value="F:zinc ion binding"/>
    <property type="evidence" value="ECO:0007669"/>
    <property type="project" value="UniProtKB-KW"/>
</dbReference>
<feature type="domain" description="C2H2-type" evidence="14">
    <location>
        <begin position="954"/>
        <end position="989"/>
    </location>
</feature>
<dbReference type="GeneID" id="109875199"/>
<dbReference type="FunFam" id="3.30.160.60:FF:000110">
    <property type="entry name" value="Zinc finger protein-like"/>
    <property type="match status" value="1"/>
</dbReference>
<feature type="compositionally biased region" description="Polar residues" evidence="13">
    <location>
        <begin position="786"/>
        <end position="803"/>
    </location>
</feature>
<evidence type="ECO:0000256" key="10">
    <source>
        <dbReference type="ARBA" id="ARBA00023242"/>
    </source>
</evidence>
<feature type="domain" description="C2H2-type" evidence="14">
    <location>
        <begin position="1213"/>
        <end position="1240"/>
    </location>
</feature>
<keyword evidence="9" id="KW-0804">Transcription</keyword>
<evidence type="ECO:0000256" key="6">
    <source>
        <dbReference type="ARBA" id="ARBA00022833"/>
    </source>
</evidence>
<organism evidence="16 17">
    <name type="scientific">Oncorhynchus kisutch</name>
    <name type="common">Coho salmon</name>
    <name type="synonym">Salmo kisutch</name>
    <dbReference type="NCBI Taxonomy" id="8019"/>
    <lineage>
        <taxon>Eukaryota</taxon>
        <taxon>Metazoa</taxon>
        <taxon>Chordata</taxon>
        <taxon>Craniata</taxon>
        <taxon>Vertebrata</taxon>
        <taxon>Euteleostomi</taxon>
        <taxon>Actinopterygii</taxon>
        <taxon>Neopterygii</taxon>
        <taxon>Teleostei</taxon>
        <taxon>Protacanthopterygii</taxon>
        <taxon>Salmoniformes</taxon>
        <taxon>Salmonidae</taxon>
        <taxon>Salmoninae</taxon>
        <taxon>Oncorhynchus</taxon>
    </lineage>
</organism>
<feature type="domain" description="C2H2-type" evidence="14">
    <location>
        <begin position="990"/>
        <end position="1017"/>
    </location>
</feature>
<dbReference type="Gene3D" id="3.30.160.60">
    <property type="entry name" value="Classic Zinc Finger"/>
    <property type="match status" value="5"/>
</dbReference>
<dbReference type="PANTHER" id="PTHR24394:SF29">
    <property type="entry name" value="MYONEURIN"/>
    <property type="match status" value="1"/>
</dbReference>
<dbReference type="SUPFAM" id="SSF57667">
    <property type="entry name" value="beta-beta-alpha zinc fingers"/>
    <property type="match status" value="4"/>
</dbReference>
<evidence type="ECO:0000256" key="5">
    <source>
        <dbReference type="ARBA" id="ARBA00022771"/>
    </source>
</evidence>
<dbReference type="PROSITE" id="PS50950">
    <property type="entry name" value="ZF_THAP"/>
    <property type="match status" value="1"/>
</dbReference>
<comment type="similarity">
    <text evidence="2">Belongs to the krueppel C2H2-type zinc-finger protein family.</text>
</comment>
<dbReference type="PROSITE" id="PS00028">
    <property type="entry name" value="ZINC_FINGER_C2H2_1"/>
    <property type="match status" value="8"/>
</dbReference>
<keyword evidence="8 12" id="KW-0238">DNA-binding</keyword>
<evidence type="ECO:0000313" key="17">
    <source>
        <dbReference type="Proteomes" id="UP000694557"/>
    </source>
</evidence>
<dbReference type="Proteomes" id="UP000694557">
    <property type="component" value="Unassembled WGS sequence"/>
</dbReference>
<feature type="domain" description="C2H2-type" evidence="14">
    <location>
        <begin position="1136"/>
        <end position="1163"/>
    </location>
</feature>
<feature type="compositionally biased region" description="Basic residues" evidence="13">
    <location>
        <begin position="605"/>
        <end position="617"/>
    </location>
</feature>
<dbReference type="FunFam" id="3.30.160.60:FF:000100">
    <property type="entry name" value="Zinc finger 45-like"/>
    <property type="match status" value="1"/>
</dbReference>
<dbReference type="AlphaFoldDB" id="A0A8C7JL93"/>
<feature type="domain" description="C2H2-type" evidence="14">
    <location>
        <begin position="1018"/>
        <end position="1046"/>
    </location>
</feature>
<dbReference type="SMART" id="SM00692">
    <property type="entry name" value="DM3"/>
    <property type="match status" value="1"/>
</dbReference>
<reference evidence="16" key="2">
    <citation type="submission" date="2025-09" db="UniProtKB">
        <authorList>
            <consortium name="Ensembl"/>
        </authorList>
    </citation>
    <scope>IDENTIFICATION</scope>
</reference>
<feature type="domain" description="C2H2-type" evidence="14">
    <location>
        <begin position="900"/>
        <end position="927"/>
    </location>
</feature>
<keyword evidence="3" id="KW-0479">Metal-binding</keyword>
<dbReference type="PROSITE" id="PS50157">
    <property type="entry name" value="ZINC_FINGER_C2H2_2"/>
    <property type="match status" value="8"/>
</dbReference>
<dbReference type="InterPro" id="IPR006612">
    <property type="entry name" value="THAP_Znf"/>
</dbReference>
<evidence type="ECO:0000256" key="12">
    <source>
        <dbReference type="PROSITE-ProRule" id="PRU00309"/>
    </source>
</evidence>
<keyword evidence="6" id="KW-0862">Zinc</keyword>
<feature type="domain" description="C2H2-type" evidence="14">
    <location>
        <begin position="1164"/>
        <end position="1191"/>
    </location>
</feature>
<dbReference type="InterPro" id="IPR036236">
    <property type="entry name" value="Znf_C2H2_sf"/>
</dbReference>
<feature type="compositionally biased region" description="Acidic residues" evidence="13">
    <location>
        <begin position="589"/>
        <end position="599"/>
    </location>
</feature>
<evidence type="ECO:0000259" key="15">
    <source>
        <dbReference type="PROSITE" id="PS50950"/>
    </source>
</evidence>
<evidence type="ECO:0000256" key="13">
    <source>
        <dbReference type="SAM" id="MobiDB-lite"/>
    </source>
</evidence>
<evidence type="ECO:0000313" key="16">
    <source>
        <dbReference type="Ensembl" id="ENSOKIP00005087623.1"/>
    </source>
</evidence>